<evidence type="ECO:0008006" key="4">
    <source>
        <dbReference type="Google" id="ProtNLM"/>
    </source>
</evidence>
<dbReference type="Pfam" id="PF00106">
    <property type="entry name" value="adh_short"/>
    <property type="match status" value="1"/>
</dbReference>
<dbReference type="STRING" id="933852.A0A0C2WU39"/>
<dbReference type="GO" id="GO:0016491">
    <property type="term" value="F:oxidoreductase activity"/>
    <property type="evidence" value="ECO:0007669"/>
    <property type="project" value="UniProtKB-KW"/>
</dbReference>
<accession>A0A0C2WU39</accession>
<dbReference type="PANTHER" id="PTHR47534">
    <property type="entry name" value="YALI0E05731P"/>
    <property type="match status" value="1"/>
</dbReference>
<proteinExistence type="predicted"/>
<dbReference type="HOGENOM" id="CLU_044999_1_0_1"/>
<name>A0A0C2WU39_SERVB</name>
<evidence type="ECO:0000313" key="3">
    <source>
        <dbReference type="Proteomes" id="UP000054097"/>
    </source>
</evidence>
<reference evidence="2 3" key="1">
    <citation type="submission" date="2014-04" db="EMBL/GenBank/DDBJ databases">
        <authorList>
            <consortium name="DOE Joint Genome Institute"/>
            <person name="Kuo A."/>
            <person name="Zuccaro A."/>
            <person name="Kohler A."/>
            <person name="Nagy L.G."/>
            <person name="Floudas D."/>
            <person name="Copeland A."/>
            <person name="Barry K.W."/>
            <person name="Cichocki N."/>
            <person name="Veneault-Fourrey C."/>
            <person name="LaButti K."/>
            <person name="Lindquist E.A."/>
            <person name="Lipzen A."/>
            <person name="Lundell T."/>
            <person name="Morin E."/>
            <person name="Murat C."/>
            <person name="Sun H."/>
            <person name="Tunlid A."/>
            <person name="Henrissat B."/>
            <person name="Grigoriev I.V."/>
            <person name="Hibbett D.S."/>
            <person name="Martin F."/>
            <person name="Nordberg H.P."/>
            <person name="Cantor M.N."/>
            <person name="Hua S.X."/>
        </authorList>
    </citation>
    <scope>NUCLEOTIDE SEQUENCE [LARGE SCALE GENOMIC DNA]</scope>
    <source>
        <strain evidence="2 3">MAFF 305830</strain>
    </source>
</reference>
<evidence type="ECO:0000313" key="2">
    <source>
        <dbReference type="EMBL" id="KIM20952.1"/>
    </source>
</evidence>
<dbReference type="PRINTS" id="PR00081">
    <property type="entry name" value="GDHRDH"/>
</dbReference>
<dbReference type="AlphaFoldDB" id="A0A0C2WU39"/>
<dbReference type="Gene3D" id="3.40.50.720">
    <property type="entry name" value="NAD(P)-binding Rossmann-like Domain"/>
    <property type="match status" value="1"/>
</dbReference>
<keyword evidence="1" id="KW-0560">Oxidoreductase</keyword>
<organism evidence="2 3">
    <name type="scientific">Serendipita vermifera MAFF 305830</name>
    <dbReference type="NCBI Taxonomy" id="933852"/>
    <lineage>
        <taxon>Eukaryota</taxon>
        <taxon>Fungi</taxon>
        <taxon>Dikarya</taxon>
        <taxon>Basidiomycota</taxon>
        <taxon>Agaricomycotina</taxon>
        <taxon>Agaricomycetes</taxon>
        <taxon>Sebacinales</taxon>
        <taxon>Serendipitaceae</taxon>
        <taxon>Serendipita</taxon>
    </lineage>
</organism>
<gene>
    <name evidence="2" type="ORF">M408DRAFT_333735</name>
</gene>
<reference evidence="3" key="2">
    <citation type="submission" date="2015-01" db="EMBL/GenBank/DDBJ databases">
        <title>Evolutionary Origins and Diversification of the Mycorrhizal Mutualists.</title>
        <authorList>
            <consortium name="DOE Joint Genome Institute"/>
            <consortium name="Mycorrhizal Genomics Consortium"/>
            <person name="Kohler A."/>
            <person name="Kuo A."/>
            <person name="Nagy L.G."/>
            <person name="Floudas D."/>
            <person name="Copeland A."/>
            <person name="Barry K.W."/>
            <person name="Cichocki N."/>
            <person name="Veneault-Fourrey C."/>
            <person name="LaButti K."/>
            <person name="Lindquist E.A."/>
            <person name="Lipzen A."/>
            <person name="Lundell T."/>
            <person name="Morin E."/>
            <person name="Murat C."/>
            <person name="Riley R."/>
            <person name="Ohm R."/>
            <person name="Sun H."/>
            <person name="Tunlid A."/>
            <person name="Henrissat B."/>
            <person name="Grigoriev I.V."/>
            <person name="Hibbett D.S."/>
            <person name="Martin F."/>
        </authorList>
    </citation>
    <scope>NUCLEOTIDE SEQUENCE [LARGE SCALE GENOMIC DNA]</scope>
    <source>
        <strain evidence="3">MAFF 305830</strain>
    </source>
</reference>
<dbReference type="InterPro" id="IPR052228">
    <property type="entry name" value="Sec_Metab_Biosynth_Oxidored"/>
</dbReference>
<keyword evidence="3" id="KW-1185">Reference proteome</keyword>
<dbReference type="SUPFAM" id="SSF51735">
    <property type="entry name" value="NAD(P)-binding Rossmann-fold domains"/>
    <property type="match status" value="1"/>
</dbReference>
<dbReference type="EMBL" id="KN824399">
    <property type="protein sequence ID" value="KIM20952.1"/>
    <property type="molecule type" value="Genomic_DNA"/>
</dbReference>
<dbReference type="InterPro" id="IPR036291">
    <property type="entry name" value="NAD(P)-bd_dom_sf"/>
</dbReference>
<dbReference type="InterPro" id="IPR002347">
    <property type="entry name" value="SDR_fam"/>
</dbReference>
<evidence type="ECO:0000256" key="1">
    <source>
        <dbReference type="ARBA" id="ARBA00023002"/>
    </source>
</evidence>
<protein>
    <recommendedName>
        <fullName evidence="4">NAD(P)-binding protein</fullName>
    </recommendedName>
</protein>
<dbReference type="OrthoDB" id="2898509at2759"/>
<dbReference type="PANTHER" id="PTHR47534:SF3">
    <property type="entry name" value="ALCOHOL DEHYDROGENASE-LIKE C-TERMINAL DOMAIN-CONTAINING PROTEIN"/>
    <property type="match status" value="1"/>
</dbReference>
<sequence>MSRFLASMMPARASVPHAQASNEQFKPEARPVALFFGGTSGIGQAMAEQLARQTNGKVQIVLLGQNQEAANRIISSFPRTPDGTPPEEESKYSFVTVDATSMAIVRDVASKLSNELEKINFIVLSTGFVSMKGREETSEGIDRKLACHFYARFRFIYDLVPLVEKAQENGERTGVVNVLGAGKGTGIDLDDLGLVKNYSFARFHAHGITYTDAVLEEFSIRHPKIPFTHIFPGMVRTPMLTNLAVVRFLVPLMRPLLVTPEQCAQIMWWRVWSPEDEWKVGAHQINHHGEEIPHNKSVTPEVRTAVWEHAVLVTGEKSK</sequence>
<dbReference type="Proteomes" id="UP000054097">
    <property type="component" value="Unassembled WGS sequence"/>
</dbReference>